<reference evidence="1" key="1">
    <citation type="journal article" date="2019" name="bioRxiv">
        <title>The Genome of the Zebra Mussel, Dreissena polymorpha: A Resource for Invasive Species Research.</title>
        <authorList>
            <person name="McCartney M.A."/>
            <person name="Auch B."/>
            <person name="Kono T."/>
            <person name="Mallez S."/>
            <person name="Zhang Y."/>
            <person name="Obille A."/>
            <person name="Becker A."/>
            <person name="Abrahante J.E."/>
            <person name="Garbe J."/>
            <person name="Badalamenti J.P."/>
            <person name="Herman A."/>
            <person name="Mangelson H."/>
            <person name="Liachko I."/>
            <person name="Sullivan S."/>
            <person name="Sone E.D."/>
            <person name="Koren S."/>
            <person name="Silverstein K.A.T."/>
            <person name="Beckman K.B."/>
            <person name="Gohl D.M."/>
        </authorList>
    </citation>
    <scope>NUCLEOTIDE SEQUENCE</scope>
    <source>
        <strain evidence="1">Duluth1</strain>
        <tissue evidence="1">Whole animal</tissue>
    </source>
</reference>
<keyword evidence="2" id="KW-1185">Reference proteome</keyword>
<sequence>MEVAPKGLFSAKTCIFFSINPLEYAKLHDVDKEISAEAQYARYLMAKWSTGRTPGIEERTSKWEEALSKPQRPIKRKATYSLFLFAIVTTLDSIKAFAESVSGVLQVRLSRNIFTDRRAVDNLKRRKSLVEDAIEPTGRWSTFPNNAPMIEEFASLLGIRSSHIHTIRRKDSIIVKAFCMADDEDANLSVHLLQFLFTLMKSPTRHYLPYLHPLSTSHLLIDRQHPCKNLPSLLKHDQLLLQHQYLMNFLHLFPHPRFKLTPLLFKILNY</sequence>
<name>A0A9D4CM45_DREPO</name>
<evidence type="ECO:0000313" key="2">
    <source>
        <dbReference type="Proteomes" id="UP000828390"/>
    </source>
</evidence>
<comment type="caution">
    <text evidence="1">The sequence shown here is derived from an EMBL/GenBank/DDBJ whole genome shotgun (WGS) entry which is preliminary data.</text>
</comment>
<protein>
    <submittedName>
        <fullName evidence="1">Uncharacterized protein</fullName>
    </submittedName>
</protein>
<accession>A0A9D4CM45</accession>
<reference evidence="1" key="2">
    <citation type="submission" date="2020-11" db="EMBL/GenBank/DDBJ databases">
        <authorList>
            <person name="McCartney M.A."/>
            <person name="Auch B."/>
            <person name="Kono T."/>
            <person name="Mallez S."/>
            <person name="Becker A."/>
            <person name="Gohl D.M."/>
            <person name="Silverstein K.A.T."/>
            <person name="Koren S."/>
            <person name="Bechman K.B."/>
            <person name="Herman A."/>
            <person name="Abrahante J.E."/>
            <person name="Garbe J."/>
        </authorList>
    </citation>
    <scope>NUCLEOTIDE SEQUENCE</scope>
    <source>
        <strain evidence="1">Duluth1</strain>
        <tissue evidence="1">Whole animal</tissue>
    </source>
</reference>
<dbReference type="AlphaFoldDB" id="A0A9D4CM45"/>
<proteinExistence type="predicted"/>
<evidence type="ECO:0000313" key="1">
    <source>
        <dbReference type="EMBL" id="KAH3727893.1"/>
    </source>
</evidence>
<dbReference type="EMBL" id="JAIWYP010000012">
    <property type="protein sequence ID" value="KAH3727893.1"/>
    <property type="molecule type" value="Genomic_DNA"/>
</dbReference>
<gene>
    <name evidence="1" type="ORF">DPMN_053839</name>
</gene>
<dbReference type="Proteomes" id="UP000828390">
    <property type="component" value="Unassembled WGS sequence"/>
</dbReference>
<organism evidence="1 2">
    <name type="scientific">Dreissena polymorpha</name>
    <name type="common">Zebra mussel</name>
    <name type="synonym">Mytilus polymorpha</name>
    <dbReference type="NCBI Taxonomy" id="45954"/>
    <lineage>
        <taxon>Eukaryota</taxon>
        <taxon>Metazoa</taxon>
        <taxon>Spiralia</taxon>
        <taxon>Lophotrochozoa</taxon>
        <taxon>Mollusca</taxon>
        <taxon>Bivalvia</taxon>
        <taxon>Autobranchia</taxon>
        <taxon>Heteroconchia</taxon>
        <taxon>Euheterodonta</taxon>
        <taxon>Imparidentia</taxon>
        <taxon>Neoheterodontei</taxon>
        <taxon>Myida</taxon>
        <taxon>Dreissenoidea</taxon>
        <taxon>Dreissenidae</taxon>
        <taxon>Dreissena</taxon>
    </lineage>
</organism>